<feature type="compositionally biased region" description="Polar residues" evidence="1">
    <location>
        <begin position="7"/>
        <end position="30"/>
    </location>
</feature>
<dbReference type="AlphaFoldDB" id="A0A7S3IMK5"/>
<protein>
    <submittedName>
        <fullName evidence="2">Uncharacterized protein</fullName>
    </submittedName>
</protein>
<feature type="compositionally biased region" description="Low complexity" evidence="1">
    <location>
        <begin position="117"/>
        <end position="138"/>
    </location>
</feature>
<evidence type="ECO:0000313" key="2">
    <source>
        <dbReference type="EMBL" id="CAE0327565.1"/>
    </source>
</evidence>
<accession>A0A7S3IMK5</accession>
<sequence>MEDIAHSSESSIPITKQSTSNLPTKQSSIKESIVMDGASSKFDNGGSAAKNSSGVDSVKESIRVGSNYDRSFYEPTIPESIASANGSTDEQPEEEEKNEKATKSRFSKQQEQDQIEESIISQAPGSSSSGLSIKQHNS</sequence>
<evidence type="ECO:0000256" key="1">
    <source>
        <dbReference type="SAM" id="MobiDB-lite"/>
    </source>
</evidence>
<proteinExistence type="predicted"/>
<feature type="region of interest" description="Disordered" evidence="1">
    <location>
        <begin position="1"/>
        <end position="138"/>
    </location>
</feature>
<organism evidence="2">
    <name type="scientific">Strombidium inclinatum</name>
    <dbReference type="NCBI Taxonomy" id="197538"/>
    <lineage>
        <taxon>Eukaryota</taxon>
        <taxon>Sar</taxon>
        <taxon>Alveolata</taxon>
        <taxon>Ciliophora</taxon>
        <taxon>Intramacronucleata</taxon>
        <taxon>Spirotrichea</taxon>
        <taxon>Oligotrichia</taxon>
        <taxon>Strombidiidae</taxon>
        <taxon>Strombidium</taxon>
    </lineage>
</organism>
<gene>
    <name evidence="2" type="ORF">SINC0208_LOCUS8192</name>
</gene>
<name>A0A7S3IMK5_9SPIT</name>
<reference evidence="2" key="1">
    <citation type="submission" date="2021-01" db="EMBL/GenBank/DDBJ databases">
        <authorList>
            <person name="Corre E."/>
            <person name="Pelletier E."/>
            <person name="Niang G."/>
            <person name="Scheremetjew M."/>
            <person name="Finn R."/>
            <person name="Kale V."/>
            <person name="Holt S."/>
            <person name="Cochrane G."/>
            <person name="Meng A."/>
            <person name="Brown T."/>
            <person name="Cohen L."/>
        </authorList>
    </citation>
    <scope>NUCLEOTIDE SEQUENCE</scope>
    <source>
        <strain evidence="2">S3</strain>
    </source>
</reference>
<dbReference type="EMBL" id="HBIH01020631">
    <property type="protein sequence ID" value="CAE0327565.1"/>
    <property type="molecule type" value="Transcribed_RNA"/>
</dbReference>